<evidence type="ECO:0000313" key="1">
    <source>
        <dbReference type="EMBL" id="UUS31517.1"/>
    </source>
</evidence>
<evidence type="ECO:0008006" key="3">
    <source>
        <dbReference type="Google" id="ProtNLM"/>
    </source>
</evidence>
<dbReference type="Proteomes" id="UP001060150">
    <property type="component" value="Chromosome"/>
</dbReference>
<organism evidence="1 2">
    <name type="scientific">Streptomyces changanensis</name>
    <dbReference type="NCBI Taxonomy" id="2964669"/>
    <lineage>
        <taxon>Bacteria</taxon>
        <taxon>Bacillati</taxon>
        <taxon>Actinomycetota</taxon>
        <taxon>Actinomycetes</taxon>
        <taxon>Kitasatosporales</taxon>
        <taxon>Streptomycetaceae</taxon>
        <taxon>Streptomyces</taxon>
    </lineage>
</organism>
<dbReference type="EMBL" id="CP102332">
    <property type="protein sequence ID" value="UUS31517.1"/>
    <property type="molecule type" value="Genomic_DNA"/>
</dbReference>
<sequence length="294" mass="32368">MALRTITLSVLIASPGDTVSERDIVEDVIRSWNSDHTLRRKVHMLPLRWELGAVPMIGRKDAQQEINEQFADAADIVIAVFNSRLGKATVRAASGTAEEILRARERGAAVHVFFSDGSVPRDHDPDQLRALNAFRLEMQENGLTGSYVSPDDLVTKVRRCLERDAYDLSDLGNDDAEAPASVSGVILRSTYLYDREPVTDNRGRVKLKSVRERLRVENLGATVAEDVELELRSAAEGEAPIAFGDMTASSILPRSHVDFPVSATGLGVALQGTVVHRWNEAGEAHEEEQTISWT</sequence>
<dbReference type="RefSeq" id="WP_198549424.1">
    <property type="nucleotide sequence ID" value="NZ_CP102332.1"/>
</dbReference>
<evidence type="ECO:0000313" key="2">
    <source>
        <dbReference type="Proteomes" id="UP001060150"/>
    </source>
</evidence>
<reference evidence="1" key="1">
    <citation type="submission" date="2022-08" db="EMBL/GenBank/DDBJ databases">
        <title>Streptomyces changanensis sp. nov., an actinomycete isolated from soil.</title>
        <authorList>
            <person name="Wu H."/>
            <person name="Han L."/>
        </authorList>
    </citation>
    <scope>NUCLEOTIDE SEQUENCE</scope>
    <source>
        <strain evidence="1">HL-66</strain>
    </source>
</reference>
<proteinExistence type="predicted"/>
<protein>
    <recommendedName>
        <fullName evidence="3">DUF4062 domain-containing protein</fullName>
    </recommendedName>
</protein>
<accession>A0ABY5N4S2</accession>
<name>A0ABY5N4S2_9ACTN</name>
<gene>
    <name evidence="1" type="ORF">NRO40_12195</name>
</gene>
<keyword evidence="2" id="KW-1185">Reference proteome</keyword>